<dbReference type="Proteomes" id="UP001479436">
    <property type="component" value="Unassembled WGS sequence"/>
</dbReference>
<dbReference type="InterPro" id="IPR004113">
    <property type="entry name" value="FAD-bd_oxidored_4_C"/>
</dbReference>
<evidence type="ECO:0000259" key="6">
    <source>
        <dbReference type="PROSITE" id="PS51387"/>
    </source>
</evidence>
<organism evidence="7 8">
    <name type="scientific">Basidiobolus ranarum</name>
    <dbReference type="NCBI Taxonomy" id="34480"/>
    <lineage>
        <taxon>Eukaryota</taxon>
        <taxon>Fungi</taxon>
        <taxon>Fungi incertae sedis</taxon>
        <taxon>Zoopagomycota</taxon>
        <taxon>Entomophthoromycotina</taxon>
        <taxon>Basidiobolomycetes</taxon>
        <taxon>Basidiobolales</taxon>
        <taxon>Basidiobolaceae</taxon>
        <taxon>Basidiobolus</taxon>
    </lineage>
</organism>
<dbReference type="InterPro" id="IPR051264">
    <property type="entry name" value="FAD-oxidored/transferase_4"/>
</dbReference>
<dbReference type="InterPro" id="IPR016167">
    <property type="entry name" value="FAD-bd_PCMH_sub1"/>
</dbReference>
<proteinExistence type="inferred from homology"/>
<accession>A0ABR2VUT4</accession>
<dbReference type="PANTHER" id="PTHR43716:SF1">
    <property type="entry name" value="D-2-HYDROXYGLUTARATE DEHYDROGENASE, MITOCHONDRIAL"/>
    <property type="match status" value="1"/>
</dbReference>
<dbReference type="InterPro" id="IPR016164">
    <property type="entry name" value="FAD-linked_Oxase-like_C"/>
</dbReference>
<keyword evidence="8" id="KW-1185">Reference proteome</keyword>
<dbReference type="Gene3D" id="3.30.43.10">
    <property type="entry name" value="Uridine Diphospho-n-acetylenolpyruvylglucosamine Reductase, domain 2"/>
    <property type="match status" value="1"/>
</dbReference>
<gene>
    <name evidence="7" type="primary">DLD2_6</name>
    <name evidence="7" type="ORF">K7432_010849</name>
</gene>
<evidence type="ECO:0000313" key="8">
    <source>
        <dbReference type="Proteomes" id="UP001479436"/>
    </source>
</evidence>
<dbReference type="PANTHER" id="PTHR43716">
    <property type="entry name" value="D-2-HYDROXYGLUTARATE DEHYDROGENASE, MITOCHONDRIAL"/>
    <property type="match status" value="1"/>
</dbReference>
<evidence type="ECO:0000313" key="7">
    <source>
        <dbReference type="EMBL" id="KAK9703215.1"/>
    </source>
</evidence>
<reference evidence="7 8" key="1">
    <citation type="submission" date="2023-04" db="EMBL/GenBank/DDBJ databases">
        <title>Genome of Basidiobolus ranarum AG-B5.</title>
        <authorList>
            <person name="Stajich J.E."/>
            <person name="Carter-House D."/>
            <person name="Gryganskyi A."/>
        </authorList>
    </citation>
    <scope>NUCLEOTIDE SEQUENCE [LARGE SCALE GENOMIC DNA]</scope>
    <source>
        <strain evidence="7 8">AG-B5</strain>
    </source>
</reference>
<evidence type="ECO:0000256" key="3">
    <source>
        <dbReference type="ARBA" id="ARBA00022630"/>
    </source>
</evidence>
<dbReference type="Pfam" id="PF01565">
    <property type="entry name" value="FAD_binding_4"/>
    <property type="match status" value="1"/>
</dbReference>
<name>A0ABR2VUT4_9FUNG</name>
<evidence type="ECO:0000256" key="5">
    <source>
        <dbReference type="ARBA" id="ARBA00023002"/>
    </source>
</evidence>
<sequence length="541" mass="60149">MSYILTRSSQISTPLKLASVLCGTRAQFNFLPTRLLSSYASRNITPKQVPYTSDSHPQFKRNKQFKKITPADIKHFKNILSTTGVIEADGVHITEEDLLPYNQDWFQSYRGNSKVVLKPRTVQEVAQLLKYCNQEKLAVVPQGGNTSVCGASVPVFDEIIINTSNMNKIRAFDPISGVVTCDAGCVLENLDNYLAERDYIVPLDLGAKGSCQIGGNISTNAGGIRLLRYGSLHGNVLGLEVVLSDGTILDNLSTLRKANTGYDLKQLFIGSEGTLGMVTGVSLLTPRRSKSVNAVLFGLNSFDHVQETFMNAKEKLNEILSAFEFWDESSLHYGQTLTAKNYRVPFDKKYPFYVLVETRGSHEDHDREKLDTFMEDLFNQGQIEDGVIAQDASQFNNLWSIRDSLGESWGGGMPIYKYDLGMPVPMLYKLVEMLRERLTQHGVLGPQGPAKDVTGFGHIGDGNLHLAVFAERYDQKLAALIEPYVFEFVEKHQGSVTAEHGLGIKNSSFIGYSKSPAMVDTMKRLKKVMDPNGIMNPYKVI</sequence>
<dbReference type="InterPro" id="IPR016169">
    <property type="entry name" value="FAD-bd_PCMH_sub2"/>
</dbReference>
<comment type="cofactor">
    <cofactor evidence="1">
        <name>FAD</name>
        <dbReference type="ChEBI" id="CHEBI:57692"/>
    </cofactor>
</comment>
<dbReference type="GO" id="GO:0016491">
    <property type="term" value="F:oxidoreductase activity"/>
    <property type="evidence" value="ECO:0007669"/>
    <property type="project" value="UniProtKB-KW"/>
</dbReference>
<dbReference type="InterPro" id="IPR016166">
    <property type="entry name" value="FAD-bd_PCMH"/>
</dbReference>
<comment type="caution">
    <text evidence="7">The sequence shown here is derived from an EMBL/GenBank/DDBJ whole genome shotgun (WGS) entry which is preliminary data.</text>
</comment>
<keyword evidence="4" id="KW-0274">FAD</keyword>
<evidence type="ECO:0000256" key="4">
    <source>
        <dbReference type="ARBA" id="ARBA00022827"/>
    </source>
</evidence>
<evidence type="ECO:0000256" key="2">
    <source>
        <dbReference type="ARBA" id="ARBA00008000"/>
    </source>
</evidence>
<dbReference type="SUPFAM" id="SSF55103">
    <property type="entry name" value="FAD-linked oxidases, C-terminal domain"/>
    <property type="match status" value="1"/>
</dbReference>
<dbReference type="Gene3D" id="3.30.465.10">
    <property type="match status" value="1"/>
</dbReference>
<dbReference type="EMBL" id="JASJQH010007657">
    <property type="protein sequence ID" value="KAK9703215.1"/>
    <property type="molecule type" value="Genomic_DNA"/>
</dbReference>
<dbReference type="InterPro" id="IPR016171">
    <property type="entry name" value="Vanillyl_alc_oxidase_C-sub2"/>
</dbReference>
<dbReference type="PROSITE" id="PS51387">
    <property type="entry name" value="FAD_PCMH"/>
    <property type="match status" value="1"/>
</dbReference>
<keyword evidence="5 7" id="KW-0560">Oxidoreductase</keyword>
<dbReference type="SUPFAM" id="SSF56176">
    <property type="entry name" value="FAD-binding/transporter-associated domain-like"/>
    <property type="match status" value="1"/>
</dbReference>
<keyword evidence="3" id="KW-0285">Flavoprotein</keyword>
<dbReference type="Pfam" id="PF02913">
    <property type="entry name" value="FAD-oxidase_C"/>
    <property type="match status" value="1"/>
</dbReference>
<dbReference type="Gene3D" id="3.30.70.2740">
    <property type="match status" value="1"/>
</dbReference>
<protein>
    <submittedName>
        <fullName evidence="7">D-lactate ferricytochrome c oxidoreductase</fullName>
        <ecNumber evidence="7">1.1.99.40</ecNumber>
    </submittedName>
</protein>
<feature type="domain" description="FAD-binding PCMH-type" evidence="6">
    <location>
        <begin position="109"/>
        <end position="288"/>
    </location>
</feature>
<evidence type="ECO:0000256" key="1">
    <source>
        <dbReference type="ARBA" id="ARBA00001974"/>
    </source>
</evidence>
<dbReference type="Gene3D" id="1.10.45.10">
    <property type="entry name" value="Vanillyl-alcohol Oxidase, Chain A, domain 4"/>
    <property type="match status" value="1"/>
</dbReference>
<dbReference type="EC" id="1.1.99.40" evidence="7"/>
<comment type="similarity">
    <text evidence="2">Belongs to the FAD-binding oxidoreductase/transferase type 4 family.</text>
</comment>
<dbReference type="Gene3D" id="3.30.70.2190">
    <property type="match status" value="1"/>
</dbReference>
<dbReference type="InterPro" id="IPR006094">
    <property type="entry name" value="Oxid_FAD_bind_N"/>
</dbReference>
<dbReference type="InterPro" id="IPR036318">
    <property type="entry name" value="FAD-bd_PCMH-like_sf"/>
</dbReference>